<proteinExistence type="predicted"/>
<comment type="caution">
    <text evidence="3">The sequence shown here is derived from an EMBL/GenBank/DDBJ whole genome shotgun (WGS) entry which is preliminary data.</text>
</comment>
<organism evidence="3 4">
    <name type="scientific">Araneus ventricosus</name>
    <name type="common">Orbweaver spider</name>
    <name type="synonym">Epeira ventricosa</name>
    <dbReference type="NCBI Taxonomy" id="182803"/>
    <lineage>
        <taxon>Eukaryota</taxon>
        <taxon>Metazoa</taxon>
        <taxon>Ecdysozoa</taxon>
        <taxon>Arthropoda</taxon>
        <taxon>Chelicerata</taxon>
        <taxon>Arachnida</taxon>
        <taxon>Araneae</taxon>
        <taxon>Araneomorphae</taxon>
        <taxon>Entelegynae</taxon>
        <taxon>Araneoidea</taxon>
        <taxon>Araneidae</taxon>
        <taxon>Araneus</taxon>
    </lineage>
</organism>
<dbReference type="EMBL" id="BGPR01025567">
    <property type="protein sequence ID" value="GBN94587.1"/>
    <property type="molecule type" value="Genomic_DNA"/>
</dbReference>
<accession>A0A4Y2T234</accession>
<evidence type="ECO:0000259" key="2">
    <source>
        <dbReference type="Pfam" id="PF13843"/>
    </source>
</evidence>
<name>A0A4Y2T234_ARAVE</name>
<evidence type="ECO:0000256" key="1">
    <source>
        <dbReference type="SAM" id="MobiDB-lite"/>
    </source>
</evidence>
<sequence>MSGRKRFASDMTYVPDDISDTDSSSDSDSEYIDDIYSGTDENFSDSSVDSDESENSFSIQNARQWCKIDMQNIPPAPASFPFIGNPGPNFTMADDATVLDYFELFFDDVMLQIIVKETNRYAQQYMNKAVPKERSRWKKWTDTDEKELRLFFSVLFLQGIVKKPKQEYYWSKRHILQTPIFQQVIQKDRFILLMKFLHFTNNEEFDKDNHPWPKLNKIYDIMEHLRNKFRNLYIPDKNLSIDESLMRFKGRLSWKMFIAKKRARFGLKFFVVCEVGTGYIADFLIYTGNGTVYNPKFAKYPVSTKIVLYLMDRFLGQGYCVTMDNYCMSPQLADILISERTDLYGTVNKMRKDLPPNFAKEKIPKGDVLAYQRGKVMALKWQDKKSVFLMSTVHNASSRLVKCKSKKTVLKPIVVCDYNNTMGGVDLCDQEMSYYPTLRKQQGKYYIKIFRQFMDQSLWNAYILYKKDNPLQNITLLDFRLQIIELSIQKYSDRNSSVHSSRCSSTLNPMRLTARHFASHIPPNPIKKEPRRQCAVCCSKKTESGKKIRKETRIWCKDCEVCEKHFKDGEVLRNSTFYNEKTGETTSAPMKRPKLKENVVPSIFPGCPSYMSSSSAIRESPSKKRQRLEQEQIDLAVKESLNSKHEYELKTMLTNFAEFRNCIKGHSFSSFWIVVEKNENMLFFNLSLKDDIPYIKYAVSDD</sequence>
<dbReference type="PANTHER" id="PTHR46599">
    <property type="entry name" value="PIGGYBAC TRANSPOSABLE ELEMENT-DERIVED PROTEIN 4"/>
    <property type="match status" value="1"/>
</dbReference>
<feature type="domain" description="PiggyBac transposable element-derived protein" evidence="2">
    <location>
        <begin position="100"/>
        <end position="462"/>
    </location>
</feature>
<feature type="region of interest" description="Disordered" evidence="1">
    <location>
        <begin position="1"/>
        <end position="54"/>
    </location>
</feature>
<dbReference type="Proteomes" id="UP000499080">
    <property type="component" value="Unassembled WGS sequence"/>
</dbReference>
<protein>
    <submittedName>
        <fullName evidence="3">PiggyBac transposable element-derived protein 4</fullName>
    </submittedName>
</protein>
<evidence type="ECO:0000313" key="3">
    <source>
        <dbReference type="EMBL" id="GBN94587.1"/>
    </source>
</evidence>
<dbReference type="InterPro" id="IPR029526">
    <property type="entry name" value="PGBD"/>
</dbReference>
<dbReference type="OrthoDB" id="6480474at2759"/>
<dbReference type="PANTHER" id="PTHR46599:SF3">
    <property type="entry name" value="PIGGYBAC TRANSPOSABLE ELEMENT-DERIVED PROTEIN 4"/>
    <property type="match status" value="1"/>
</dbReference>
<dbReference type="Pfam" id="PF13843">
    <property type="entry name" value="DDE_Tnp_1_7"/>
    <property type="match status" value="1"/>
</dbReference>
<gene>
    <name evidence="3" type="primary">PGBD4_476</name>
    <name evidence="3" type="ORF">AVEN_210649_1</name>
</gene>
<reference evidence="3 4" key="1">
    <citation type="journal article" date="2019" name="Sci. Rep.">
        <title>Orb-weaving spider Araneus ventricosus genome elucidates the spidroin gene catalogue.</title>
        <authorList>
            <person name="Kono N."/>
            <person name="Nakamura H."/>
            <person name="Ohtoshi R."/>
            <person name="Moran D.A.P."/>
            <person name="Shinohara A."/>
            <person name="Yoshida Y."/>
            <person name="Fujiwara M."/>
            <person name="Mori M."/>
            <person name="Tomita M."/>
            <person name="Arakawa K."/>
        </authorList>
    </citation>
    <scope>NUCLEOTIDE SEQUENCE [LARGE SCALE GENOMIC DNA]</scope>
</reference>
<feature type="compositionally biased region" description="Low complexity" evidence="1">
    <location>
        <begin position="34"/>
        <end position="47"/>
    </location>
</feature>
<feature type="compositionally biased region" description="Acidic residues" evidence="1">
    <location>
        <begin position="17"/>
        <end position="33"/>
    </location>
</feature>
<keyword evidence="4" id="KW-1185">Reference proteome</keyword>
<dbReference type="AlphaFoldDB" id="A0A4Y2T234"/>
<evidence type="ECO:0000313" key="4">
    <source>
        <dbReference type="Proteomes" id="UP000499080"/>
    </source>
</evidence>
<feature type="non-terminal residue" evidence="3">
    <location>
        <position position="702"/>
    </location>
</feature>